<evidence type="ECO:0000313" key="2">
    <source>
        <dbReference type="Proteomes" id="UP000249341"/>
    </source>
</evidence>
<dbReference type="OrthoDB" id="3785690at2"/>
<proteinExistence type="predicted"/>
<reference evidence="1 2" key="1">
    <citation type="submission" date="2018-06" db="EMBL/GenBank/DDBJ databases">
        <title>Genomic Encyclopedia of Type Strains, Phase III (KMG-III): the genomes of soil and plant-associated and newly described type strains.</title>
        <authorList>
            <person name="Whitman W."/>
        </authorList>
    </citation>
    <scope>NUCLEOTIDE SEQUENCE [LARGE SCALE GENOMIC DNA]</scope>
    <source>
        <strain evidence="1 2">CGMCC 4.7090</strain>
    </source>
</reference>
<protein>
    <submittedName>
        <fullName evidence="1">Uncharacterized protein</fullName>
    </submittedName>
</protein>
<dbReference type="AlphaFoldDB" id="A0A327Z350"/>
<gene>
    <name evidence="1" type="ORF">B0I29_12692</name>
</gene>
<dbReference type="RefSeq" id="WP_111654456.1">
    <property type="nucleotide sequence ID" value="NZ_JACHWI010000002.1"/>
</dbReference>
<dbReference type="Proteomes" id="UP000249341">
    <property type="component" value="Unassembled WGS sequence"/>
</dbReference>
<organism evidence="1 2">
    <name type="scientific">Actinoplanes lutulentus</name>
    <dbReference type="NCBI Taxonomy" id="1287878"/>
    <lineage>
        <taxon>Bacteria</taxon>
        <taxon>Bacillati</taxon>
        <taxon>Actinomycetota</taxon>
        <taxon>Actinomycetes</taxon>
        <taxon>Micromonosporales</taxon>
        <taxon>Micromonosporaceae</taxon>
        <taxon>Actinoplanes</taxon>
    </lineage>
</organism>
<sequence>MRQVYAHQAVLSPAPASIGALLDGFDVVTRLDGDRLRILFTSPPDQVELIRSRLDAALSGGDWELVSSGCARVDTEDRPDARRLLRAKGAKSE</sequence>
<comment type="caution">
    <text evidence="1">The sequence shown here is derived from an EMBL/GenBank/DDBJ whole genome shotgun (WGS) entry which is preliminary data.</text>
</comment>
<evidence type="ECO:0000313" key="1">
    <source>
        <dbReference type="EMBL" id="RAK26703.1"/>
    </source>
</evidence>
<name>A0A327Z350_9ACTN</name>
<dbReference type="EMBL" id="QLMJ01000026">
    <property type="protein sequence ID" value="RAK26703.1"/>
    <property type="molecule type" value="Genomic_DNA"/>
</dbReference>
<keyword evidence="2" id="KW-1185">Reference proteome</keyword>
<accession>A0A327Z350</accession>